<name>A0A066Z2B8_9ACTN</name>
<gene>
    <name evidence="1" type="ORF">KCH_40960</name>
</gene>
<sequence length="81" mass="8840">MVIMMHQMRAETAPAAGDPDSVVSWHIVRNADLTALCGKELSPAAPVQDATRWTLDPDHNCHTCGALYLRETPYLPGEHTG</sequence>
<dbReference type="EMBL" id="JNBY01000093">
    <property type="protein sequence ID" value="KDN84305.1"/>
    <property type="molecule type" value="Genomic_DNA"/>
</dbReference>
<evidence type="ECO:0000313" key="2">
    <source>
        <dbReference type="Proteomes" id="UP000027178"/>
    </source>
</evidence>
<dbReference type="HOGENOM" id="CLU_183104_0_0_11"/>
<dbReference type="AlphaFoldDB" id="A0A066Z2B8"/>
<organism evidence="1 2">
    <name type="scientific">Kitasatospora cheerisanensis KCTC 2395</name>
    <dbReference type="NCBI Taxonomy" id="1348663"/>
    <lineage>
        <taxon>Bacteria</taxon>
        <taxon>Bacillati</taxon>
        <taxon>Actinomycetota</taxon>
        <taxon>Actinomycetes</taxon>
        <taxon>Kitasatosporales</taxon>
        <taxon>Streptomycetaceae</taxon>
        <taxon>Kitasatospora</taxon>
    </lineage>
</organism>
<dbReference type="PATRIC" id="fig|1348663.4.peg.3948"/>
<protein>
    <submittedName>
        <fullName evidence="1">Uncharacterized protein</fullName>
    </submittedName>
</protein>
<dbReference type="eggNOG" id="ENOG5031JHJ">
    <property type="taxonomic scope" value="Bacteria"/>
</dbReference>
<proteinExistence type="predicted"/>
<evidence type="ECO:0000313" key="1">
    <source>
        <dbReference type="EMBL" id="KDN84305.1"/>
    </source>
</evidence>
<comment type="caution">
    <text evidence="1">The sequence shown here is derived from an EMBL/GenBank/DDBJ whole genome shotgun (WGS) entry which is preliminary data.</text>
</comment>
<reference evidence="1 2" key="1">
    <citation type="submission" date="2014-05" db="EMBL/GenBank/DDBJ databases">
        <title>Draft Genome Sequence of Kitasatospora cheerisanensis KCTC 2395.</title>
        <authorList>
            <person name="Nam D.H."/>
        </authorList>
    </citation>
    <scope>NUCLEOTIDE SEQUENCE [LARGE SCALE GENOMIC DNA]</scope>
    <source>
        <strain evidence="1 2">KCTC 2395</strain>
    </source>
</reference>
<dbReference type="Proteomes" id="UP000027178">
    <property type="component" value="Unassembled WGS sequence"/>
</dbReference>
<keyword evidence="2" id="KW-1185">Reference proteome</keyword>
<accession>A0A066Z2B8</accession>